<feature type="region of interest" description="Disordered" evidence="1">
    <location>
        <begin position="1"/>
        <end position="37"/>
    </location>
</feature>
<sequence length="322" mass="33582">MRAREHPRPPGHSTLEELGLAGPPTPPPPSEQAFPDGGAWRVEIPSVEGPTALETVFAAADGLAVPVHRVSQGSGVGMLTDAEITAMVDLCRNRGAELCLFLRPGADWDTGAGRTAATGSVASRSRGAGQLAAGVTQAERAAALGVDSLLVADEGLLWTLHRMRTRGDLPEEVRFKVSATAAPANPAAFRVQELLGADTVNAPPDLAVHQLAELRAVGTAPLDVYVESPDDTGGFVRHHEIAGIVRACAPVYVKFGLRNAPGLYPAGEQLAPAVAATARERVRRAQLGLDELARTEGVPAMSPVGSHGLTAPERFALPDRKG</sequence>
<gene>
    <name evidence="2" type="ORF">IDM40_25470</name>
</gene>
<dbReference type="Proteomes" id="UP000806528">
    <property type="component" value="Unassembled WGS sequence"/>
</dbReference>
<dbReference type="RefSeq" id="WP_193124607.1">
    <property type="nucleotide sequence ID" value="NZ_JADBGI010000032.1"/>
</dbReference>
<comment type="caution">
    <text evidence="2">The sequence shown here is derived from an EMBL/GenBank/DDBJ whole genome shotgun (WGS) entry which is preliminary data.</text>
</comment>
<proteinExistence type="predicted"/>
<evidence type="ECO:0000313" key="3">
    <source>
        <dbReference type="Proteomes" id="UP000806528"/>
    </source>
</evidence>
<organism evidence="2 3">
    <name type="scientific">Nocardiopsis coralli</name>
    <dbReference type="NCBI Taxonomy" id="2772213"/>
    <lineage>
        <taxon>Bacteria</taxon>
        <taxon>Bacillati</taxon>
        <taxon>Actinomycetota</taxon>
        <taxon>Actinomycetes</taxon>
        <taxon>Streptosporangiales</taxon>
        <taxon>Nocardiopsidaceae</taxon>
        <taxon>Nocardiopsis</taxon>
    </lineage>
</organism>
<keyword evidence="3" id="KW-1185">Reference proteome</keyword>
<name>A0ABR9PDT8_9ACTN</name>
<feature type="region of interest" description="Disordered" evidence="1">
    <location>
        <begin position="298"/>
        <end position="322"/>
    </location>
</feature>
<accession>A0ABR9PDT8</accession>
<protein>
    <submittedName>
        <fullName evidence="2">Uncharacterized protein</fullName>
    </submittedName>
</protein>
<evidence type="ECO:0000256" key="1">
    <source>
        <dbReference type="SAM" id="MobiDB-lite"/>
    </source>
</evidence>
<reference evidence="2 3" key="1">
    <citation type="submission" date="2020-09" db="EMBL/GenBank/DDBJ databases">
        <title>Diversity and distribution of actinomycetes associated with coral in the coast of Hainan.</title>
        <authorList>
            <person name="Li F."/>
        </authorList>
    </citation>
    <scope>NUCLEOTIDE SEQUENCE [LARGE SCALE GENOMIC DNA]</scope>
    <source>
        <strain evidence="2 3">HNM0947</strain>
    </source>
</reference>
<dbReference type="EMBL" id="JADBGI010000032">
    <property type="protein sequence ID" value="MBE3002021.1"/>
    <property type="molecule type" value="Genomic_DNA"/>
</dbReference>
<evidence type="ECO:0000313" key="2">
    <source>
        <dbReference type="EMBL" id="MBE3002021.1"/>
    </source>
</evidence>